<feature type="domain" description="Pyrin" evidence="2">
    <location>
        <begin position="1"/>
        <end position="88"/>
    </location>
</feature>
<feature type="compositionally biased region" description="Low complexity" evidence="1">
    <location>
        <begin position="151"/>
        <end position="160"/>
    </location>
</feature>
<dbReference type="RefSeq" id="XP_041432865.1">
    <property type="nucleotide sequence ID" value="XM_041576931.1"/>
</dbReference>
<keyword evidence="3" id="KW-1185">Reference proteome</keyword>
<sequence>MEETRKLEDTLETALMNLPSTSFKSFKNKLIGYKEITVQDLEPAGPEEVVKKIIRYYTVKRAPKLFITLLESINERQAALELKTALKTIKTTTAPKKKTPVKAPTKKKTPGGQKKSSTKKKTSGSQKKAATATKKKTPVKATTAAKKKTPAKSPAAANKKTPVKAITAAKKKTPVKT</sequence>
<evidence type="ECO:0000313" key="3">
    <source>
        <dbReference type="Proteomes" id="UP000186698"/>
    </source>
</evidence>
<proteinExistence type="predicted"/>
<protein>
    <submittedName>
        <fullName evidence="4">Histone H1-like isoform X2</fullName>
    </submittedName>
</protein>
<evidence type="ECO:0000256" key="1">
    <source>
        <dbReference type="SAM" id="MobiDB-lite"/>
    </source>
</evidence>
<dbReference type="PROSITE" id="PS50824">
    <property type="entry name" value="DAPIN"/>
    <property type="match status" value="1"/>
</dbReference>
<name>A0A8J1LVW2_XENLA</name>
<feature type="region of interest" description="Disordered" evidence="1">
    <location>
        <begin position="86"/>
        <end position="177"/>
    </location>
</feature>
<dbReference type="SMART" id="SM01289">
    <property type="entry name" value="PYRIN"/>
    <property type="match status" value="1"/>
</dbReference>
<evidence type="ECO:0000313" key="4">
    <source>
        <dbReference type="RefSeq" id="XP_041432865.1"/>
    </source>
</evidence>
<evidence type="ECO:0000259" key="2">
    <source>
        <dbReference type="PROSITE" id="PS50824"/>
    </source>
</evidence>
<dbReference type="GeneID" id="108703892"/>
<dbReference type="SUPFAM" id="SSF47986">
    <property type="entry name" value="DEATH domain"/>
    <property type="match status" value="1"/>
</dbReference>
<feature type="compositionally biased region" description="Low complexity" evidence="1">
    <location>
        <begin position="123"/>
        <end position="132"/>
    </location>
</feature>
<feature type="compositionally biased region" description="Basic residues" evidence="1">
    <location>
        <begin position="95"/>
        <end position="109"/>
    </location>
</feature>
<dbReference type="Gene3D" id="1.10.533.10">
    <property type="entry name" value="Death Domain, Fas"/>
    <property type="match status" value="1"/>
</dbReference>
<dbReference type="Proteomes" id="UP000186698">
    <property type="component" value="Chromosome 9_10L"/>
</dbReference>
<dbReference type="InterPro" id="IPR004020">
    <property type="entry name" value="DAPIN"/>
</dbReference>
<dbReference type="Pfam" id="PF02758">
    <property type="entry name" value="PYRIN"/>
    <property type="match status" value="1"/>
</dbReference>
<dbReference type="InterPro" id="IPR011029">
    <property type="entry name" value="DEATH-like_dom_sf"/>
</dbReference>
<accession>A0A8J1LVW2</accession>
<reference evidence="4" key="1">
    <citation type="submission" date="2025-08" db="UniProtKB">
        <authorList>
            <consortium name="RefSeq"/>
        </authorList>
    </citation>
    <scope>IDENTIFICATION</scope>
    <source>
        <strain evidence="4">J_2021</strain>
        <tissue evidence="4">Erythrocytes</tissue>
    </source>
</reference>
<dbReference type="AlphaFoldDB" id="A0A8J1LVW2"/>
<organism evidence="3 4">
    <name type="scientific">Xenopus laevis</name>
    <name type="common">African clawed frog</name>
    <dbReference type="NCBI Taxonomy" id="8355"/>
    <lineage>
        <taxon>Eukaryota</taxon>
        <taxon>Metazoa</taxon>
        <taxon>Chordata</taxon>
        <taxon>Craniata</taxon>
        <taxon>Vertebrata</taxon>
        <taxon>Euteleostomi</taxon>
        <taxon>Amphibia</taxon>
        <taxon>Batrachia</taxon>
        <taxon>Anura</taxon>
        <taxon>Pipoidea</taxon>
        <taxon>Pipidae</taxon>
        <taxon>Xenopodinae</taxon>
        <taxon>Xenopus</taxon>
        <taxon>Xenopus</taxon>
    </lineage>
</organism>
<gene>
    <name evidence="4" type="primary">LOC108703892</name>
</gene>